<dbReference type="EMBL" id="JAPNNL010000032">
    <property type="protein sequence ID" value="MDA0633998.1"/>
    <property type="molecule type" value="Genomic_DNA"/>
</dbReference>
<organism evidence="2 3">
    <name type="scientific">Nonomuraea corallina</name>
    <dbReference type="NCBI Taxonomy" id="2989783"/>
    <lineage>
        <taxon>Bacteria</taxon>
        <taxon>Bacillati</taxon>
        <taxon>Actinomycetota</taxon>
        <taxon>Actinomycetes</taxon>
        <taxon>Streptosporangiales</taxon>
        <taxon>Streptosporangiaceae</taxon>
        <taxon>Nonomuraea</taxon>
    </lineage>
</organism>
<feature type="region of interest" description="Disordered" evidence="1">
    <location>
        <begin position="33"/>
        <end position="56"/>
    </location>
</feature>
<keyword evidence="3" id="KW-1185">Reference proteome</keyword>
<sequence length="56" mass="6302">MGTYEQRVDNVVRVLQNRPAWTRTKIDNTSGAGLAMQKQGHDVVMSESEKVLENGR</sequence>
<accession>A0ABT4S9V2</accession>
<proteinExistence type="predicted"/>
<name>A0ABT4S9V2_9ACTN</name>
<dbReference type="Proteomes" id="UP001144036">
    <property type="component" value="Unassembled WGS sequence"/>
</dbReference>
<evidence type="ECO:0000256" key="1">
    <source>
        <dbReference type="SAM" id="MobiDB-lite"/>
    </source>
</evidence>
<protein>
    <submittedName>
        <fullName evidence="2">Uncharacterized protein</fullName>
    </submittedName>
</protein>
<reference evidence="2" key="1">
    <citation type="submission" date="2022-11" db="EMBL/GenBank/DDBJ databases">
        <title>Nonomuraea corallina sp. nov., a new species of the genus Nonomuraea isolated from sea side sediment in Thai sea.</title>
        <authorList>
            <person name="Ngamcharungchit C."/>
            <person name="Matsumoto A."/>
            <person name="Suriyachadkun C."/>
            <person name="Panbangred W."/>
            <person name="Inahashi Y."/>
            <person name="Intra B."/>
        </authorList>
    </citation>
    <scope>NUCLEOTIDE SEQUENCE</scope>
    <source>
        <strain evidence="2">MCN248</strain>
    </source>
</reference>
<evidence type="ECO:0000313" key="2">
    <source>
        <dbReference type="EMBL" id="MDA0633998.1"/>
    </source>
</evidence>
<gene>
    <name evidence="2" type="ORF">OUY22_11270</name>
</gene>
<comment type="caution">
    <text evidence="2">The sequence shown here is derived from an EMBL/GenBank/DDBJ whole genome shotgun (WGS) entry which is preliminary data.</text>
</comment>
<dbReference type="RefSeq" id="WP_270154807.1">
    <property type="nucleotide sequence ID" value="NZ_JAPNNL010000032.1"/>
</dbReference>
<evidence type="ECO:0000313" key="3">
    <source>
        <dbReference type="Proteomes" id="UP001144036"/>
    </source>
</evidence>
<feature type="compositionally biased region" description="Basic and acidic residues" evidence="1">
    <location>
        <begin position="47"/>
        <end position="56"/>
    </location>
</feature>